<evidence type="ECO:0000313" key="2">
    <source>
        <dbReference type="EMBL" id="VFS50757.1"/>
    </source>
</evidence>
<dbReference type="AlphaFoldDB" id="A0A484ZQ05"/>
<feature type="chain" id="PRO_5019752367" evidence="1">
    <location>
        <begin position="27"/>
        <end position="46"/>
    </location>
</feature>
<organism evidence="2 3">
    <name type="scientific">Budvicia aquatica</name>
    <dbReference type="NCBI Taxonomy" id="82979"/>
    <lineage>
        <taxon>Bacteria</taxon>
        <taxon>Pseudomonadati</taxon>
        <taxon>Pseudomonadota</taxon>
        <taxon>Gammaproteobacteria</taxon>
        <taxon>Enterobacterales</taxon>
        <taxon>Budviciaceae</taxon>
        <taxon>Budvicia</taxon>
    </lineage>
</organism>
<evidence type="ECO:0000313" key="3">
    <source>
        <dbReference type="Proteomes" id="UP000373449"/>
    </source>
</evidence>
<feature type="signal peptide" evidence="1">
    <location>
        <begin position="1"/>
        <end position="26"/>
    </location>
</feature>
<protein>
    <submittedName>
        <fullName evidence="2">Uncharacterized protein</fullName>
    </submittedName>
</protein>
<keyword evidence="1" id="KW-0732">Signal</keyword>
<dbReference type="EMBL" id="CAADJA010000002">
    <property type="protein sequence ID" value="VFS50757.1"/>
    <property type="molecule type" value="Genomic_DNA"/>
</dbReference>
<evidence type="ECO:0000256" key="1">
    <source>
        <dbReference type="SAM" id="SignalP"/>
    </source>
</evidence>
<sequence length="46" mass="4732">MTMNFRVKQMVLALALAGMTSGSVWAASTPTTSSVQGASPCLECPV</sequence>
<gene>
    <name evidence="2" type="ORF">NCTC12282_04670</name>
</gene>
<reference evidence="2 3" key="1">
    <citation type="submission" date="2019-03" db="EMBL/GenBank/DDBJ databases">
        <authorList>
            <consortium name="Pathogen Informatics"/>
        </authorList>
    </citation>
    <scope>NUCLEOTIDE SEQUENCE [LARGE SCALE GENOMIC DNA]</scope>
    <source>
        <strain evidence="2 3">NCTC12282</strain>
    </source>
</reference>
<proteinExistence type="predicted"/>
<name>A0A484ZQ05_9GAMM</name>
<dbReference type="Proteomes" id="UP000373449">
    <property type="component" value="Unassembled WGS sequence"/>
</dbReference>
<dbReference type="RefSeq" id="WP_255324507.1">
    <property type="nucleotide sequence ID" value="NZ_CAADJA010000002.1"/>
</dbReference>
<accession>A0A484ZQ05</accession>